<keyword evidence="4 5" id="KW-0472">Membrane</keyword>
<dbReference type="PATRIC" id="fig|1276246.3.peg.625"/>
<evidence type="ECO:0000313" key="7">
    <source>
        <dbReference type="EMBL" id="AHI52967.1"/>
    </source>
</evidence>
<dbReference type="OrthoDB" id="388470at2"/>
<keyword evidence="8" id="KW-1185">Reference proteome</keyword>
<proteinExistence type="predicted"/>
<reference evidence="7 8" key="1">
    <citation type="journal article" date="2014" name="Genome Biol. Evol.">
        <title>Molecular evolution of the substrate utilization strategies and putative virulence factors in mosquito-associated Spiroplasma species.</title>
        <authorList>
            <person name="Chang T.H."/>
            <person name="Lo W.S."/>
            <person name="Ku C."/>
            <person name="Chen L.L."/>
            <person name="Kuo C.H."/>
        </authorList>
    </citation>
    <scope>NUCLEOTIDE SEQUENCE [LARGE SCALE GENOMIC DNA]</scope>
    <source>
        <strain evidence="7">AES-1</strain>
    </source>
</reference>
<dbReference type="GO" id="GO:0140359">
    <property type="term" value="F:ABC-type transporter activity"/>
    <property type="evidence" value="ECO:0007669"/>
    <property type="project" value="InterPro"/>
</dbReference>
<dbReference type="HOGENOM" id="CLU_924106_0_0_14"/>
<feature type="transmembrane region" description="Helical" evidence="5">
    <location>
        <begin position="159"/>
        <end position="186"/>
    </location>
</feature>
<dbReference type="GO" id="GO:0016020">
    <property type="term" value="C:membrane"/>
    <property type="evidence" value="ECO:0007669"/>
    <property type="project" value="UniProtKB-SubCell"/>
</dbReference>
<keyword evidence="7" id="KW-0547">Nucleotide-binding</keyword>
<feature type="transmembrane region" description="Helical" evidence="5">
    <location>
        <begin position="105"/>
        <end position="138"/>
    </location>
</feature>
<evidence type="ECO:0000256" key="4">
    <source>
        <dbReference type="ARBA" id="ARBA00023136"/>
    </source>
</evidence>
<dbReference type="Pfam" id="PF12698">
    <property type="entry name" value="ABC2_membrane_3"/>
    <property type="match status" value="1"/>
</dbReference>
<evidence type="ECO:0000256" key="2">
    <source>
        <dbReference type="ARBA" id="ARBA00022692"/>
    </source>
</evidence>
<comment type="subcellular location">
    <subcellularLocation>
        <location evidence="1">Membrane</location>
        <topology evidence="1">Multi-pass membrane protein</topology>
    </subcellularLocation>
</comment>
<feature type="transmembrane region" description="Helical" evidence="5">
    <location>
        <begin position="192"/>
        <end position="211"/>
    </location>
</feature>
<dbReference type="STRING" id="1276246.SCULI_v1c06260"/>
<dbReference type="EMBL" id="CP006681">
    <property type="protein sequence ID" value="AHI52967.1"/>
    <property type="molecule type" value="Genomic_DNA"/>
</dbReference>
<protein>
    <submittedName>
        <fullName evidence="7">ABC transporter ATP-binding protein</fullName>
    </submittedName>
</protein>
<keyword evidence="2 5" id="KW-0812">Transmembrane</keyword>
<evidence type="ECO:0000313" key="8">
    <source>
        <dbReference type="Proteomes" id="UP000019267"/>
    </source>
</evidence>
<evidence type="ECO:0000256" key="3">
    <source>
        <dbReference type="ARBA" id="ARBA00022989"/>
    </source>
</evidence>
<sequence length="296" mass="33475">MEQAARKKTTNFKFESRIFANLMLIISKSFFKSPKGLIFTLVVPICFALMFFFIMGNKFAGHFSLLGYTILPAIAIIMSLSSSIVEWKNSIFLKRIENTGIKKSLFLISLWLFYLMICIASFIIMLLFVMIMGAIIAPNYQGANQDQMNSSIFVILKNINWGLMLFSVLLVSLTSIVISTFIGGILKTEGSANGISLMIFFFSLFWSGIVLPSNMFENTKGMLLSTYLVPFKYSFFIFLYATQGKVTQLGWEAPFNNHGDVGYDFTATWQPVLISLLLITIVATTTVFTFKWISRK</sequence>
<dbReference type="GO" id="GO:0005524">
    <property type="term" value="F:ATP binding"/>
    <property type="evidence" value="ECO:0007669"/>
    <property type="project" value="UniProtKB-KW"/>
</dbReference>
<dbReference type="AlphaFoldDB" id="W6A7K5"/>
<dbReference type="KEGG" id="scq:SCULI_v1c06260"/>
<evidence type="ECO:0000256" key="5">
    <source>
        <dbReference type="SAM" id="Phobius"/>
    </source>
</evidence>
<dbReference type="eggNOG" id="COG0842">
    <property type="taxonomic scope" value="Bacteria"/>
</dbReference>
<organism evidence="7 8">
    <name type="scientific">Spiroplasma culicicola AES-1</name>
    <dbReference type="NCBI Taxonomy" id="1276246"/>
    <lineage>
        <taxon>Bacteria</taxon>
        <taxon>Bacillati</taxon>
        <taxon>Mycoplasmatota</taxon>
        <taxon>Mollicutes</taxon>
        <taxon>Entomoplasmatales</taxon>
        <taxon>Spiroplasmataceae</taxon>
        <taxon>Spiroplasma</taxon>
    </lineage>
</organism>
<feature type="transmembrane region" description="Helical" evidence="5">
    <location>
        <begin position="37"/>
        <end position="56"/>
    </location>
</feature>
<evidence type="ECO:0000256" key="1">
    <source>
        <dbReference type="ARBA" id="ARBA00004141"/>
    </source>
</evidence>
<feature type="transmembrane region" description="Helical" evidence="5">
    <location>
        <begin position="272"/>
        <end position="293"/>
    </location>
</feature>
<keyword evidence="7" id="KW-0067">ATP-binding</keyword>
<accession>W6A7K5</accession>
<dbReference type="InterPro" id="IPR013525">
    <property type="entry name" value="ABC2_TM"/>
</dbReference>
<feature type="transmembrane region" description="Helical" evidence="5">
    <location>
        <begin position="63"/>
        <end position="85"/>
    </location>
</feature>
<gene>
    <name evidence="7" type="ORF">SCULI_v1c06260</name>
</gene>
<feature type="domain" description="ABC-2 type transporter transmembrane" evidence="6">
    <location>
        <begin position="67"/>
        <end position="285"/>
    </location>
</feature>
<dbReference type="RefSeq" id="WP_025363202.1">
    <property type="nucleotide sequence ID" value="NZ_CP006681.1"/>
</dbReference>
<name>W6A7K5_9MOLU</name>
<keyword evidence="3 5" id="KW-1133">Transmembrane helix</keyword>
<dbReference type="Proteomes" id="UP000019267">
    <property type="component" value="Chromosome"/>
</dbReference>
<evidence type="ECO:0000259" key="6">
    <source>
        <dbReference type="Pfam" id="PF12698"/>
    </source>
</evidence>